<keyword evidence="1" id="KW-0472">Membrane</keyword>
<evidence type="ECO:0000313" key="2">
    <source>
        <dbReference type="EMBL" id="MBT0960327.1"/>
    </source>
</evidence>
<keyword evidence="3" id="KW-1185">Reference proteome</keyword>
<evidence type="ECO:0000256" key="1">
    <source>
        <dbReference type="SAM" id="Phobius"/>
    </source>
</evidence>
<dbReference type="AlphaFoldDB" id="A0A944D841"/>
<evidence type="ECO:0000313" key="3">
    <source>
        <dbReference type="Proteomes" id="UP000694660"/>
    </source>
</evidence>
<comment type="caution">
    <text evidence="2">The sequence shown here is derived from an EMBL/GenBank/DDBJ whole genome shotgun (WGS) entry which is preliminary data.</text>
</comment>
<keyword evidence="1" id="KW-0812">Transmembrane</keyword>
<gene>
    <name evidence="2" type="ORF">I8J34_03995</name>
</gene>
<accession>A0A944D841</accession>
<proteinExistence type="predicted"/>
<dbReference type="Proteomes" id="UP000694660">
    <property type="component" value="Unassembled WGS sequence"/>
</dbReference>
<sequence length="74" mass="8306">MTTTQALKITGRVLKGIALGLLALMAGVLALLGAASRAEHERARRGEDALPQYDPWARHTEHWTRYDDDGHRIW</sequence>
<protein>
    <submittedName>
        <fullName evidence="2">Uncharacterized protein</fullName>
    </submittedName>
</protein>
<dbReference type="RefSeq" id="WP_214360079.1">
    <property type="nucleotide sequence ID" value="NZ_JAEKFT010000003.1"/>
</dbReference>
<keyword evidence="1" id="KW-1133">Transmembrane helix</keyword>
<reference evidence="3" key="1">
    <citation type="journal article" date="2022" name="ISME J.">
        <title>Genetic and phylogenetic analysis of dissimilatory iodate-reducing bacteria identifies potential niches across the world's oceans.</title>
        <authorList>
            <person name="Reyes-Umana V."/>
            <person name="Henning Z."/>
            <person name="Lee K."/>
            <person name="Barnum T.P."/>
            <person name="Coates J.D."/>
        </authorList>
    </citation>
    <scope>NUCLEOTIDE SEQUENCE [LARGE SCALE GENOMIC DNA]</scope>
    <source>
        <strain evidence="3">IR12</strain>
    </source>
</reference>
<feature type="transmembrane region" description="Helical" evidence="1">
    <location>
        <begin position="16"/>
        <end position="35"/>
    </location>
</feature>
<organism evidence="2 3">
    <name type="scientific">Denitromonas iodatirespirans</name>
    <dbReference type="NCBI Taxonomy" id="2795389"/>
    <lineage>
        <taxon>Bacteria</taxon>
        <taxon>Pseudomonadati</taxon>
        <taxon>Pseudomonadota</taxon>
        <taxon>Betaproteobacteria</taxon>
        <taxon>Rhodocyclales</taxon>
        <taxon>Zoogloeaceae</taxon>
        <taxon>Denitromonas</taxon>
    </lineage>
</organism>
<name>A0A944D841_DENI1</name>
<dbReference type="EMBL" id="JAEKFT010000003">
    <property type="protein sequence ID" value="MBT0960327.1"/>
    <property type="molecule type" value="Genomic_DNA"/>
</dbReference>